<dbReference type="EMBL" id="JAUJFL010000008">
    <property type="protein sequence ID" value="KAK2598278.1"/>
    <property type="molecule type" value="Genomic_DNA"/>
</dbReference>
<gene>
    <name evidence="11" type="ORF">N8I77_011701</name>
</gene>
<sequence length="302" mass="33296">MILCFESAGQASWDKMFMRVATASIALLFSLGTSPVLALQCLNDDLATVEPMSGALPMYTKRQEGPTAVDVYFHVTSTEANKDRITDDIVDAQFDVLHSTFLDYGFELKLVNVSRIVDDVAGKGFYADDGIEIVDFDAYVAWRTQTRRGGYDALNVYFFTDLNDGIGGYCNTPTVVEDGSQYFYLDGCWVNGDSMPGLGRNETAPPNKGHAAIHEVGHWFGLLHTFHGRPCESINDQVADTPAQSGSSLGCPVGRDSCPDSPGLDPIHNFMDYSDDTCTTEFTPGQSERMHQQFGVYRRWQG</sequence>
<evidence type="ECO:0000256" key="1">
    <source>
        <dbReference type="ARBA" id="ARBA00003174"/>
    </source>
</evidence>
<dbReference type="GO" id="GO:0046872">
    <property type="term" value="F:metal ion binding"/>
    <property type="evidence" value="ECO:0007669"/>
    <property type="project" value="UniProtKB-KW"/>
</dbReference>
<evidence type="ECO:0000256" key="8">
    <source>
        <dbReference type="ARBA" id="ARBA00023049"/>
    </source>
</evidence>
<dbReference type="GO" id="GO:0008237">
    <property type="term" value="F:metallopeptidase activity"/>
    <property type="evidence" value="ECO:0007669"/>
    <property type="project" value="UniProtKB-KW"/>
</dbReference>
<keyword evidence="12" id="KW-1185">Reference proteome</keyword>
<protein>
    <recommendedName>
        <fullName evidence="10">Peptidase M43 pregnancy-associated plasma-A domain-containing protein</fullName>
    </recommendedName>
</protein>
<dbReference type="InterPro" id="IPR024079">
    <property type="entry name" value="MetalloPept_cat_dom_sf"/>
</dbReference>
<name>A0AAD9S396_PHOAM</name>
<evidence type="ECO:0000256" key="3">
    <source>
        <dbReference type="ARBA" id="ARBA00022670"/>
    </source>
</evidence>
<evidence type="ECO:0000256" key="6">
    <source>
        <dbReference type="ARBA" id="ARBA00022801"/>
    </source>
</evidence>
<evidence type="ECO:0000256" key="2">
    <source>
        <dbReference type="ARBA" id="ARBA00008721"/>
    </source>
</evidence>
<dbReference type="Proteomes" id="UP001265746">
    <property type="component" value="Unassembled WGS sequence"/>
</dbReference>
<feature type="domain" description="Peptidase M43 pregnancy-associated plasma-A" evidence="10">
    <location>
        <begin position="154"/>
        <end position="292"/>
    </location>
</feature>
<keyword evidence="5" id="KW-0732">Signal</keyword>
<keyword evidence="6" id="KW-0378">Hydrolase</keyword>
<evidence type="ECO:0000256" key="7">
    <source>
        <dbReference type="ARBA" id="ARBA00022833"/>
    </source>
</evidence>
<keyword evidence="9" id="KW-1015">Disulfide bond</keyword>
<keyword evidence="7" id="KW-0862">Zinc</keyword>
<dbReference type="SUPFAM" id="SSF55486">
    <property type="entry name" value="Metalloproteases ('zincins'), catalytic domain"/>
    <property type="match status" value="1"/>
</dbReference>
<dbReference type="CDD" id="cd04275">
    <property type="entry name" value="ZnMc_pappalysin_like"/>
    <property type="match status" value="1"/>
</dbReference>
<dbReference type="GO" id="GO:0006508">
    <property type="term" value="P:proteolysis"/>
    <property type="evidence" value="ECO:0007669"/>
    <property type="project" value="UniProtKB-KW"/>
</dbReference>
<evidence type="ECO:0000256" key="5">
    <source>
        <dbReference type="ARBA" id="ARBA00022729"/>
    </source>
</evidence>
<dbReference type="Pfam" id="PF05572">
    <property type="entry name" value="Peptidase_M43"/>
    <property type="match status" value="1"/>
</dbReference>
<keyword evidence="8" id="KW-0482">Metalloprotease</keyword>
<reference evidence="11" key="1">
    <citation type="submission" date="2023-06" db="EMBL/GenBank/DDBJ databases">
        <authorList>
            <person name="Noh H."/>
        </authorList>
    </citation>
    <scope>NUCLEOTIDE SEQUENCE</scope>
    <source>
        <strain evidence="11">DUCC20226</strain>
    </source>
</reference>
<proteinExistence type="inferred from homology"/>
<dbReference type="AlphaFoldDB" id="A0AAD9S396"/>
<organism evidence="11 12">
    <name type="scientific">Phomopsis amygdali</name>
    <name type="common">Fusicoccum amygdali</name>
    <dbReference type="NCBI Taxonomy" id="1214568"/>
    <lineage>
        <taxon>Eukaryota</taxon>
        <taxon>Fungi</taxon>
        <taxon>Dikarya</taxon>
        <taxon>Ascomycota</taxon>
        <taxon>Pezizomycotina</taxon>
        <taxon>Sordariomycetes</taxon>
        <taxon>Sordariomycetidae</taxon>
        <taxon>Diaporthales</taxon>
        <taxon>Diaporthaceae</taxon>
        <taxon>Diaporthe</taxon>
    </lineage>
</organism>
<comment type="similarity">
    <text evidence="2">Belongs to the peptidase M43B family.</text>
</comment>
<dbReference type="PANTHER" id="PTHR47466:SF1">
    <property type="entry name" value="METALLOPROTEASE MEP1 (AFU_ORTHOLOGUE AFUA_1G07730)-RELATED"/>
    <property type="match status" value="1"/>
</dbReference>
<keyword evidence="4" id="KW-0479">Metal-binding</keyword>
<dbReference type="PANTHER" id="PTHR47466">
    <property type="match status" value="1"/>
</dbReference>
<keyword evidence="3" id="KW-0645">Protease</keyword>
<evidence type="ECO:0000259" key="10">
    <source>
        <dbReference type="Pfam" id="PF05572"/>
    </source>
</evidence>
<evidence type="ECO:0000313" key="12">
    <source>
        <dbReference type="Proteomes" id="UP001265746"/>
    </source>
</evidence>
<evidence type="ECO:0000313" key="11">
    <source>
        <dbReference type="EMBL" id="KAK2598278.1"/>
    </source>
</evidence>
<evidence type="ECO:0000256" key="4">
    <source>
        <dbReference type="ARBA" id="ARBA00022723"/>
    </source>
</evidence>
<dbReference type="Gene3D" id="3.40.390.10">
    <property type="entry name" value="Collagenase (Catalytic Domain)"/>
    <property type="match status" value="1"/>
</dbReference>
<evidence type="ECO:0000256" key="9">
    <source>
        <dbReference type="ARBA" id="ARBA00023157"/>
    </source>
</evidence>
<comment type="caution">
    <text evidence="11">The sequence shown here is derived from an EMBL/GenBank/DDBJ whole genome shotgun (WGS) entry which is preliminary data.</text>
</comment>
<dbReference type="InterPro" id="IPR008754">
    <property type="entry name" value="Peptidase_M43"/>
</dbReference>
<accession>A0AAD9S396</accession>
<comment type="function">
    <text evidence="1">Secreted metalloproteinase that allows assimilation of proteinaceous substrates.</text>
</comment>